<organism evidence="1 2">
    <name type="scientific">Nostoc linckia FACHB-391</name>
    <dbReference type="NCBI Taxonomy" id="2692906"/>
    <lineage>
        <taxon>Bacteria</taxon>
        <taxon>Bacillati</taxon>
        <taxon>Cyanobacteriota</taxon>
        <taxon>Cyanophyceae</taxon>
        <taxon>Nostocales</taxon>
        <taxon>Nostocaceae</taxon>
        <taxon>Nostoc</taxon>
    </lineage>
</organism>
<accession>A0ABR8EY68</accession>
<sequence>MFQFNLEMYERSPFANEHENRTAKDAFAQRLAEKEERRRSDRCLKLQLMVIASDMLILKILHNFSEPSSEAKVTDLTPTSTIA</sequence>
<dbReference type="Proteomes" id="UP000604661">
    <property type="component" value="Unassembled WGS sequence"/>
</dbReference>
<dbReference type="RefSeq" id="WP_190894576.1">
    <property type="nucleotide sequence ID" value="NZ_JACJTE010000020.1"/>
</dbReference>
<dbReference type="EMBL" id="JACJTE010000020">
    <property type="protein sequence ID" value="MBD2562576.1"/>
    <property type="molecule type" value="Genomic_DNA"/>
</dbReference>
<evidence type="ECO:0000313" key="2">
    <source>
        <dbReference type="Proteomes" id="UP000604661"/>
    </source>
</evidence>
<comment type="caution">
    <text evidence="1">The sequence shown here is derived from an EMBL/GenBank/DDBJ whole genome shotgun (WGS) entry which is preliminary data.</text>
</comment>
<protein>
    <submittedName>
        <fullName evidence="1">Uncharacterized protein</fullName>
    </submittedName>
</protein>
<keyword evidence="2" id="KW-1185">Reference proteome</keyword>
<proteinExistence type="predicted"/>
<name>A0ABR8EY68_NOSLI</name>
<reference evidence="1 2" key="1">
    <citation type="journal article" date="2020" name="ISME J.">
        <title>Comparative genomics reveals insights into cyanobacterial evolution and habitat adaptation.</title>
        <authorList>
            <person name="Chen M.Y."/>
            <person name="Teng W.K."/>
            <person name="Zhao L."/>
            <person name="Hu C.X."/>
            <person name="Zhou Y.K."/>
            <person name="Han B.P."/>
            <person name="Song L.R."/>
            <person name="Shu W.S."/>
        </authorList>
    </citation>
    <scope>NUCLEOTIDE SEQUENCE [LARGE SCALE GENOMIC DNA]</scope>
    <source>
        <strain evidence="1 2">FACHB-391</strain>
    </source>
</reference>
<gene>
    <name evidence="1" type="ORF">H6G95_18540</name>
</gene>
<evidence type="ECO:0000313" key="1">
    <source>
        <dbReference type="EMBL" id="MBD2562576.1"/>
    </source>
</evidence>